<gene>
    <name evidence="2" type="ORF">KN1_02100</name>
</gene>
<feature type="transmembrane region" description="Helical" evidence="1">
    <location>
        <begin position="12"/>
        <end position="34"/>
    </location>
</feature>
<name>A0A8D5U441_9CREN</name>
<protein>
    <submittedName>
        <fullName evidence="2">Uncharacterized protein</fullName>
    </submittedName>
</protein>
<proteinExistence type="predicted"/>
<dbReference type="Proteomes" id="UP000825123">
    <property type="component" value="Chromosome"/>
</dbReference>
<dbReference type="GeneID" id="66161960"/>
<sequence length="87" mass="9714">MAEEILRDPLIRAMLVLTIVLLGVLIVMFTLDFIVSVMEGKLIISGVTNVSKLYGYIIGGVLILGWGFFFPVYVSTRGEQGNMYRLK</sequence>
<keyword evidence="3" id="KW-1185">Reference proteome</keyword>
<dbReference type="KEGG" id="csty:KN1_02100"/>
<keyword evidence="1" id="KW-0812">Transmembrane</keyword>
<evidence type="ECO:0000256" key="1">
    <source>
        <dbReference type="SAM" id="Phobius"/>
    </source>
</evidence>
<evidence type="ECO:0000313" key="2">
    <source>
        <dbReference type="EMBL" id="BCU68913.1"/>
    </source>
</evidence>
<keyword evidence="1" id="KW-1133">Transmembrane helix</keyword>
<accession>A0A8D5U441</accession>
<dbReference type="RefSeq" id="WP_221290836.1">
    <property type="nucleotide sequence ID" value="NZ_AP024597.1"/>
</dbReference>
<reference evidence="2 3" key="1">
    <citation type="submission" date="2021-04" db="EMBL/GenBank/DDBJ databases">
        <title>Complete genome sequence of Stygiolobus sp. KN-1.</title>
        <authorList>
            <person name="Nakamura K."/>
            <person name="Sakai H."/>
            <person name="Kurosawa N."/>
        </authorList>
    </citation>
    <scope>NUCLEOTIDE SEQUENCE [LARGE SCALE GENOMIC DNA]</scope>
    <source>
        <strain evidence="2 3">KN-1</strain>
    </source>
</reference>
<feature type="transmembrane region" description="Helical" evidence="1">
    <location>
        <begin position="54"/>
        <end position="74"/>
    </location>
</feature>
<organism evidence="2 3">
    <name type="scientific">Stygiolobus caldivivus</name>
    <dbReference type="NCBI Taxonomy" id="2824673"/>
    <lineage>
        <taxon>Archaea</taxon>
        <taxon>Thermoproteota</taxon>
        <taxon>Thermoprotei</taxon>
        <taxon>Sulfolobales</taxon>
        <taxon>Sulfolobaceae</taxon>
        <taxon>Stygiolobus</taxon>
    </lineage>
</organism>
<keyword evidence="1" id="KW-0472">Membrane</keyword>
<evidence type="ECO:0000313" key="3">
    <source>
        <dbReference type="Proteomes" id="UP000825123"/>
    </source>
</evidence>
<dbReference type="EMBL" id="AP024597">
    <property type="protein sequence ID" value="BCU68913.1"/>
    <property type="molecule type" value="Genomic_DNA"/>
</dbReference>
<dbReference type="AlphaFoldDB" id="A0A8D5U441"/>